<dbReference type="AlphaFoldDB" id="A0AA42BM71"/>
<proteinExistence type="inferred from homology"/>
<reference evidence="8" key="1">
    <citation type="submission" date="2022-07" db="EMBL/GenBank/DDBJ databases">
        <title>Characterization of the Novel Bacterium Alteromonas immobilis LMIT006 and Alteromonas gregis LMIT007.</title>
        <authorList>
            <person name="Lin X."/>
        </authorList>
    </citation>
    <scope>NUCLEOTIDE SEQUENCE</scope>
    <source>
        <strain evidence="8">LMIT007</strain>
    </source>
</reference>
<dbReference type="Gene3D" id="3.40.50.360">
    <property type="match status" value="1"/>
</dbReference>
<dbReference type="EC" id="1.6.5.-" evidence="6"/>
<dbReference type="EC" id="1.7.1.17" evidence="6"/>
<comment type="function">
    <text evidence="6">Quinone reductase that provides resistance to thiol-specific stress caused by electrophilic quinones.</text>
</comment>
<comment type="catalytic activity">
    <reaction evidence="6">
        <text>2 a quinone + NADH + H(+) = 2 a 1,4-benzosemiquinone + NAD(+)</text>
        <dbReference type="Rhea" id="RHEA:65952"/>
        <dbReference type="ChEBI" id="CHEBI:15378"/>
        <dbReference type="ChEBI" id="CHEBI:57540"/>
        <dbReference type="ChEBI" id="CHEBI:57945"/>
        <dbReference type="ChEBI" id="CHEBI:132124"/>
        <dbReference type="ChEBI" id="CHEBI:134225"/>
    </reaction>
</comment>
<name>A0AA42BM71_9ALTE</name>
<dbReference type="PANTHER" id="PTHR43741:SF2">
    <property type="entry name" value="FMN-DEPENDENT NADH:QUINONE OXIDOREDUCTASE"/>
    <property type="match status" value="1"/>
</dbReference>
<dbReference type="GO" id="GO:0010181">
    <property type="term" value="F:FMN binding"/>
    <property type="evidence" value="ECO:0007669"/>
    <property type="project" value="UniProtKB-UniRule"/>
</dbReference>
<evidence type="ECO:0000256" key="6">
    <source>
        <dbReference type="HAMAP-Rule" id="MF_01216"/>
    </source>
</evidence>
<comment type="caution">
    <text evidence="8">The sequence shown here is derived from an EMBL/GenBank/DDBJ whole genome shotgun (WGS) entry which is preliminary data.</text>
</comment>
<dbReference type="PANTHER" id="PTHR43741">
    <property type="entry name" value="FMN-DEPENDENT NADH-AZOREDUCTASE 1"/>
    <property type="match status" value="1"/>
</dbReference>
<dbReference type="Proteomes" id="UP001165413">
    <property type="component" value="Unassembled WGS sequence"/>
</dbReference>
<dbReference type="InterPro" id="IPR023048">
    <property type="entry name" value="NADH:quinone_OxRdtase_FMN_depd"/>
</dbReference>
<comment type="catalytic activity">
    <reaction evidence="5">
        <text>N,N-dimethyl-1,4-phenylenediamine + anthranilate + 2 NAD(+) = 2-(4-dimethylaminophenyl)diazenylbenzoate + 2 NADH + 2 H(+)</text>
        <dbReference type="Rhea" id="RHEA:55872"/>
        <dbReference type="ChEBI" id="CHEBI:15378"/>
        <dbReference type="ChEBI" id="CHEBI:15783"/>
        <dbReference type="ChEBI" id="CHEBI:16567"/>
        <dbReference type="ChEBI" id="CHEBI:57540"/>
        <dbReference type="ChEBI" id="CHEBI:57945"/>
        <dbReference type="ChEBI" id="CHEBI:71579"/>
        <dbReference type="EC" id="1.7.1.17"/>
    </reaction>
    <physiologicalReaction direction="right-to-left" evidence="5">
        <dbReference type="Rhea" id="RHEA:55874"/>
    </physiologicalReaction>
</comment>
<evidence type="ECO:0000259" key="7">
    <source>
        <dbReference type="Pfam" id="PF02525"/>
    </source>
</evidence>
<keyword evidence="3 6" id="KW-0560">Oxidoreductase</keyword>
<keyword evidence="2 6" id="KW-0288">FMN</keyword>
<feature type="domain" description="Flavodoxin-like fold" evidence="7">
    <location>
        <begin position="5"/>
        <end position="192"/>
    </location>
</feature>
<dbReference type="GO" id="GO:0016655">
    <property type="term" value="F:oxidoreductase activity, acting on NAD(P)H, quinone or similar compound as acceptor"/>
    <property type="evidence" value="ECO:0007669"/>
    <property type="project" value="InterPro"/>
</dbReference>
<dbReference type="HAMAP" id="MF_01216">
    <property type="entry name" value="Azoreductase_type1"/>
    <property type="match status" value="1"/>
</dbReference>
<dbReference type="RefSeq" id="WP_254099515.1">
    <property type="nucleotide sequence ID" value="NZ_JANATA010000006.1"/>
</dbReference>
<evidence type="ECO:0000313" key="9">
    <source>
        <dbReference type="Proteomes" id="UP001165413"/>
    </source>
</evidence>
<dbReference type="InterPro" id="IPR050104">
    <property type="entry name" value="FMN-dep_NADH:Q_OxRdtase_AzoR1"/>
</dbReference>
<protein>
    <recommendedName>
        <fullName evidence="6">FMN dependent NADH:quinone oxidoreductase</fullName>
        <ecNumber evidence="6">1.6.5.-</ecNumber>
    </recommendedName>
    <alternativeName>
        <fullName evidence="6">Azo-dye reductase</fullName>
    </alternativeName>
    <alternativeName>
        <fullName evidence="6">FMN-dependent NADH-azo compound oxidoreductase</fullName>
    </alternativeName>
    <alternativeName>
        <fullName evidence="6">FMN-dependent NADH-azoreductase</fullName>
        <ecNumber evidence="6">1.7.1.17</ecNumber>
    </alternativeName>
</protein>
<feature type="binding site" evidence="6">
    <location>
        <position position="10"/>
    </location>
    <ligand>
        <name>FMN</name>
        <dbReference type="ChEBI" id="CHEBI:58210"/>
    </ligand>
</feature>
<evidence type="ECO:0000256" key="4">
    <source>
        <dbReference type="ARBA" id="ARBA00023027"/>
    </source>
</evidence>
<comment type="subunit">
    <text evidence="6">Homodimer.</text>
</comment>
<evidence type="ECO:0000256" key="1">
    <source>
        <dbReference type="ARBA" id="ARBA00022630"/>
    </source>
</evidence>
<evidence type="ECO:0000256" key="2">
    <source>
        <dbReference type="ARBA" id="ARBA00022643"/>
    </source>
</evidence>
<dbReference type="GO" id="GO:0016652">
    <property type="term" value="F:oxidoreductase activity, acting on NAD(P)H as acceptor"/>
    <property type="evidence" value="ECO:0007669"/>
    <property type="project" value="UniProtKB-UniRule"/>
</dbReference>
<dbReference type="Pfam" id="PF02525">
    <property type="entry name" value="Flavodoxin_2"/>
    <property type="match status" value="1"/>
</dbReference>
<comment type="similarity">
    <text evidence="6">Belongs to the azoreductase type 1 family.</text>
</comment>
<feature type="binding site" evidence="6">
    <location>
        <begin position="93"/>
        <end position="96"/>
    </location>
    <ligand>
        <name>FMN</name>
        <dbReference type="ChEBI" id="CHEBI:58210"/>
    </ligand>
</feature>
<sequence length="197" mass="21511">MSAFLIVNASLQGDNGNSSNLTRIFTEHLTSQDTTVHRQLTPETMPHLTSAELGAWMTRPEERSPEQLALADLSDTLIAEVQHADTIVVGMPMYNFGAPSHFKAWVDHIARAGVTFQYTENGPEGLLTGKRVVVLVASGGMYKGTDKDTLTPYLTTFFNFLGIQQVDFIYAEGLAMGDAETPMNKAKAEIETLVSSL</sequence>
<dbReference type="SUPFAM" id="SSF52218">
    <property type="entry name" value="Flavoproteins"/>
    <property type="match status" value="1"/>
</dbReference>
<keyword evidence="1 6" id="KW-0285">Flavoprotein</keyword>
<gene>
    <name evidence="6" type="primary">azoR</name>
    <name evidence="8" type="ORF">NLF92_05085</name>
</gene>
<comment type="function">
    <text evidence="6">Also exhibits azoreductase activity. Catalyzes the reductive cleavage of the azo bond in aromatic azo compounds to the corresponding amines.</text>
</comment>
<dbReference type="GO" id="GO:0009055">
    <property type="term" value="F:electron transfer activity"/>
    <property type="evidence" value="ECO:0007669"/>
    <property type="project" value="UniProtKB-UniRule"/>
</dbReference>
<dbReference type="InterPro" id="IPR029039">
    <property type="entry name" value="Flavoprotein-like_sf"/>
</dbReference>
<organism evidence="8 9">
    <name type="scientific">Opacimonas viscosa</name>
    <dbReference type="NCBI Taxonomy" id="2961944"/>
    <lineage>
        <taxon>Bacteria</taxon>
        <taxon>Pseudomonadati</taxon>
        <taxon>Pseudomonadota</taxon>
        <taxon>Gammaproteobacteria</taxon>
        <taxon>Alteromonadales</taxon>
        <taxon>Alteromonadaceae</taxon>
        <taxon>Opacimonas</taxon>
    </lineage>
</organism>
<dbReference type="InterPro" id="IPR003680">
    <property type="entry name" value="Flavodoxin_fold"/>
</dbReference>
<keyword evidence="4 6" id="KW-0520">NAD</keyword>
<evidence type="ECO:0000256" key="3">
    <source>
        <dbReference type="ARBA" id="ARBA00023002"/>
    </source>
</evidence>
<keyword evidence="9" id="KW-1185">Reference proteome</keyword>
<evidence type="ECO:0000313" key="8">
    <source>
        <dbReference type="EMBL" id="MCP3428317.1"/>
    </source>
</evidence>
<comment type="cofactor">
    <cofactor evidence="6">
        <name>FMN</name>
        <dbReference type="ChEBI" id="CHEBI:58210"/>
    </cofactor>
    <text evidence="6">Binds 1 FMN per subunit.</text>
</comment>
<evidence type="ECO:0000256" key="5">
    <source>
        <dbReference type="ARBA" id="ARBA00048542"/>
    </source>
</evidence>
<comment type="caution">
    <text evidence="6">Lacks conserved residue(s) required for the propagation of feature annotation.</text>
</comment>
<accession>A0AA42BM71</accession>
<dbReference type="EMBL" id="JANATA010000006">
    <property type="protein sequence ID" value="MCP3428317.1"/>
    <property type="molecule type" value="Genomic_DNA"/>
</dbReference>